<dbReference type="InterPro" id="IPR028098">
    <property type="entry name" value="Glyco_trans_4-like_N"/>
</dbReference>
<keyword evidence="2 4" id="KW-0808">Transferase</keyword>
<dbReference type="PROSITE" id="PS50206">
    <property type="entry name" value="RHODANESE_3"/>
    <property type="match status" value="1"/>
</dbReference>
<gene>
    <name evidence="4" type="ORF">EUA93_21320</name>
</gene>
<accession>A0A4Q2RM97</accession>
<dbReference type="InterPro" id="IPR001763">
    <property type="entry name" value="Rhodanese-like_dom"/>
</dbReference>
<feature type="domain" description="Rhodanese" evidence="3">
    <location>
        <begin position="95"/>
        <end position="123"/>
    </location>
</feature>
<dbReference type="Pfam" id="PF13439">
    <property type="entry name" value="Glyco_transf_4"/>
    <property type="match status" value="1"/>
</dbReference>
<dbReference type="AlphaFoldDB" id="A0A4Q2RM97"/>
<name>A0A4Q2RM97_9ACTN</name>
<evidence type="ECO:0000259" key="3">
    <source>
        <dbReference type="PROSITE" id="PS50206"/>
    </source>
</evidence>
<dbReference type="OrthoDB" id="3287135at2"/>
<dbReference type="SUPFAM" id="SSF53756">
    <property type="entry name" value="UDP-Glycosyltransferase/glycogen phosphorylase"/>
    <property type="match status" value="1"/>
</dbReference>
<sequence length="402" mass="44268">MGVVADDRLAGVLRGAGARRTPPRRRLGTRERHVIPRTVSDDAVVVASVPARHVYVRHLAETVETRVLRLPDPDPDDPSRIARGAWWPPVMLDPAWIAREDFDVFHLQFGFDAWSADGLRTVVDALRRKGTPLVYTVHDLRNPHHEDRTLHDAQLDVLVPAADALVTLTEGAAAEIRRRWGRTAHVVPHPHVVDLATMQSVHDAAPERGRGPRIGLHVKSLRASMNPLTLLSTLLAYVAATPGAVLQVNGHRDVLETAGARYDEPLARKLRLAAARGLVDLRVHDFMTDDDLYAYLASLDVSVLPYRFGTHSGWLEACRDVGTTVVAPDCGYYADQGPVFTFHNDGLDRDGSSLRAALEDAVAHPGWGAVTVAERRAQRTEVADFHAELYRSLARVRGTLDG</sequence>
<dbReference type="GO" id="GO:0016757">
    <property type="term" value="F:glycosyltransferase activity"/>
    <property type="evidence" value="ECO:0007669"/>
    <property type="project" value="UniProtKB-KW"/>
</dbReference>
<protein>
    <submittedName>
        <fullName evidence="4">Glycosyltransferase family 1 protein</fullName>
    </submittedName>
</protein>
<evidence type="ECO:0000313" key="5">
    <source>
        <dbReference type="Proteomes" id="UP000294071"/>
    </source>
</evidence>
<proteinExistence type="predicted"/>
<organism evidence="4 5">
    <name type="scientific">Nocardioides oleivorans</name>
    <dbReference type="NCBI Taxonomy" id="273676"/>
    <lineage>
        <taxon>Bacteria</taxon>
        <taxon>Bacillati</taxon>
        <taxon>Actinomycetota</taxon>
        <taxon>Actinomycetes</taxon>
        <taxon>Propionibacteriales</taxon>
        <taxon>Nocardioidaceae</taxon>
        <taxon>Nocardioides</taxon>
    </lineage>
</organism>
<reference evidence="4 5" key="1">
    <citation type="submission" date="2019-01" db="EMBL/GenBank/DDBJ databases">
        <title>Novel species of Nocardioides.</title>
        <authorList>
            <person name="Liu Q."/>
            <person name="Xin Y.-H."/>
        </authorList>
    </citation>
    <scope>NUCLEOTIDE SEQUENCE [LARGE SCALE GENOMIC DNA]</scope>
    <source>
        <strain evidence="4 5">CGMCC 4.6882</strain>
    </source>
</reference>
<evidence type="ECO:0000313" key="4">
    <source>
        <dbReference type="EMBL" id="RYB89940.1"/>
    </source>
</evidence>
<keyword evidence="1" id="KW-0328">Glycosyltransferase</keyword>
<keyword evidence="5" id="KW-1185">Reference proteome</keyword>
<evidence type="ECO:0000256" key="2">
    <source>
        <dbReference type="ARBA" id="ARBA00022679"/>
    </source>
</evidence>
<dbReference type="Gene3D" id="3.40.50.2000">
    <property type="entry name" value="Glycogen Phosphorylase B"/>
    <property type="match status" value="2"/>
</dbReference>
<dbReference type="Proteomes" id="UP000294071">
    <property type="component" value="Unassembled WGS sequence"/>
</dbReference>
<evidence type="ECO:0000256" key="1">
    <source>
        <dbReference type="ARBA" id="ARBA00022676"/>
    </source>
</evidence>
<comment type="caution">
    <text evidence="4">The sequence shown here is derived from an EMBL/GenBank/DDBJ whole genome shotgun (WGS) entry which is preliminary data.</text>
</comment>
<dbReference type="EMBL" id="SDWT01000007">
    <property type="protein sequence ID" value="RYB89940.1"/>
    <property type="molecule type" value="Genomic_DNA"/>
</dbReference>